<keyword evidence="1 2" id="KW-0560">Oxidoreductase</keyword>
<proteinExistence type="predicted"/>
<dbReference type="InterPro" id="IPR036291">
    <property type="entry name" value="NAD(P)-bd_dom_sf"/>
</dbReference>
<dbReference type="GO" id="GO:0016630">
    <property type="term" value="F:protochlorophyllide reductase activity"/>
    <property type="evidence" value="ECO:0007669"/>
    <property type="project" value="UniProtKB-EC"/>
</dbReference>
<keyword evidence="3" id="KW-1185">Reference proteome</keyword>
<dbReference type="InterPro" id="IPR002347">
    <property type="entry name" value="SDR_fam"/>
</dbReference>
<organism evidence="2 3">
    <name type="scientific">Halosaccharopolyspora lacisalsi</name>
    <dbReference type="NCBI Taxonomy" id="1000566"/>
    <lineage>
        <taxon>Bacteria</taxon>
        <taxon>Bacillati</taxon>
        <taxon>Actinomycetota</taxon>
        <taxon>Actinomycetes</taxon>
        <taxon>Pseudonocardiales</taxon>
        <taxon>Pseudonocardiaceae</taxon>
        <taxon>Halosaccharopolyspora</taxon>
    </lineage>
</organism>
<dbReference type="AlphaFoldDB" id="A0A839E2D9"/>
<name>A0A839E2D9_9PSEU</name>
<evidence type="ECO:0000313" key="3">
    <source>
        <dbReference type="Proteomes" id="UP000569329"/>
    </source>
</evidence>
<dbReference type="SUPFAM" id="SSF51735">
    <property type="entry name" value="NAD(P)-binding Rossmann-fold domains"/>
    <property type="match status" value="1"/>
</dbReference>
<dbReference type="Pfam" id="PF00106">
    <property type="entry name" value="adh_short"/>
    <property type="match status" value="1"/>
</dbReference>
<dbReference type="PANTHER" id="PTHR43157">
    <property type="entry name" value="PHOSPHATIDYLINOSITOL-GLYCAN BIOSYNTHESIS CLASS F PROTEIN-RELATED"/>
    <property type="match status" value="1"/>
</dbReference>
<dbReference type="RefSeq" id="WP_182544877.1">
    <property type="nucleotide sequence ID" value="NZ_JACGWZ010000004.1"/>
</dbReference>
<dbReference type="EC" id="1.3.1.33" evidence="2"/>
<dbReference type="EMBL" id="JACGWZ010000004">
    <property type="protein sequence ID" value="MBA8825571.1"/>
    <property type="molecule type" value="Genomic_DNA"/>
</dbReference>
<evidence type="ECO:0000256" key="1">
    <source>
        <dbReference type="ARBA" id="ARBA00023002"/>
    </source>
</evidence>
<accession>A0A839E2D9</accession>
<dbReference type="PANTHER" id="PTHR43157:SF31">
    <property type="entry name" value="PHOSPHATIDYLINOSITOL-GLYCAN BIOSYNTHESIS CLASS F PROTEIN"/>
    <property type="match status" value="1"/>
</dbReference>
<reference evidence="2 3" key="1">
    <citation type="submission" date="2020-07" db="EMBL/GenBank/DDBJ databases">
        <title>Sequencing the genomes of 1000 actinobacteria strains.</title>
        <authorList>
            <person name="Klenk H.-P."/>
        </authorList>
    </citation>
    <scope>NUCLEOTIDE SEQUENCE [LARGE SCALE GENOMIC DNA]</scope>
    <source>
        <strain evidence="2 3">DSM 45975</strain>
    </source>
</reference>
<comment type="caution">
    <text evidence="2">The sequence shown here is derived from an EMBL/GenBank/DDBJ whole genome shotgun (WGS) entry which is preliminary data.</text>
</comment>
<dbReference type="Gene3D" id="3.40.50.720">
    <property type="entry name" value="NAD(P)-binding Rossmann-like Domain"/>
    <property type="match status" value="1"/>
</dbReference>
<sequence length="311" mass="33598">MTAWTEADIPDQHGRTVLITGANSGLGLHSARALATRGARVLLACRSAERGRDALARVRAEADVEPELVELDLADLGSVRKAAEDVRERSEDSLDVLMNNAGVMAPPKQWTGDGFELQIGTNHLGHAALTWLLMPALRSRPGSRVVTLSSLAHHGCHLDTEDPNFRSRHYTPFRGYSQSKLANLLFMLELDRRVRHSNLKVISVAAHPGMTETELATNSVRARSLPAAVTSTAGAINKLISQPTDQGALPQLCAATAPGVRGGDYFGPSGFGEMRGRPKRAKMHRAATEERTAAQLWKVTSELTGVRPEPV</sequence>
<dbReference type="NCBIfam" id="NF004846">
    <property type="entry name" value="PRK06197.1"/>
    <property type="match status" value="1"/>
</dbReference>
<dbReference type="Proteomes" id="UP000569329">
    <property type="component" value="Unassembled WGS sequence"/>
</dbReference>
<protein>
    <submittedName>
        <fullName evidence="2">Protochlorophyllide reductase</fullName>
        <ecNumber evidence="2">1.3.1.33</ecNumber>
    </submittedName>
</protein>
<dbReference type="PRINTS" id="PR00081">
    <property type="entry name" value="GDHRDH"/>
</dbReference>
<evidence type="ECO:0000313" key="2">
    <source>
        <dbReference type="EMBL" id="MBA8825571.1"/>
    </source>
</evidence>
<gene>
    <name evidence="2" type="ORF">FHX42_002937</name>
</gene>